<keyword evidence="2" id="KW-1185">Reference proteome</keyword>
<evidence type="ECO:0000313" key="1">
    <source>
        <dbReference type="EMBL" id="UUY05506.1"/>
    </source>
</evidence>
<dbReference type="RefSeq" id="WP_353865957.1">
    <property type="nucleotide sequence ID" value="NZ_CP088295.1"/>
</dbReference>
<sequence>MDSTDDTTWVTVVLFGELQYSLGIATDLEPVGPRVWLCDHRESRPIVFDSITSYAAAIAERYVMFGDFLALRHERPRGQLVGPRNRAVLRESTLPQ</sequence>
<proteinExistence type="predicted"/>
<organism evidence="1 2">
    <name type="scientific">Svornostia abyssi</name>
    <dbReference type="NCBI Taxonomy" id="2898438"/>
    <lineage>
        <taxon>Bacteria</taxon>
        <taxon>Bacillati</taxon>
        <taxon>Actinomycetota</taxon>
        <taxon>Thermoleophilia</taxon>
        <taxon>Solirubrobacterales</taxon>
        <taxon>Baekduiaceae</taxon>
        <taxon>Svornostia</taxon>
    </lineage>
</organism>
<name>A0ABY5PLE7_9ACTN</name>
<dbReference type="Proteomes" id="UP001058860">
    <property type="component" value="Chromosome"/>
</dbReference>
<dbReference type="EMBL" id="CP088295">
    <property type="protein sequence ID" value="UUY05506.1"/>
    <property type="molecule type" value="Genomic_DNA"/>
</dbReference>
<gene>
    <name evidence="1" type="ORF">LRS13_08310</name>
</gene>
<evidence type="ECO:0000313" key="2">
    <source>
        <dbReference type="Proteomes" id="UP001058860"/>
    </source>
</evidence>
<protein>
    <submittedName>
        <fullName evidence="1">Uncharacterized protein</fullName>
    </submittedName>
</protein>
<accession>A0ABY5PLE7</accession>
<reference evidence="2" key="1">
    <citation type="submission" date="2021-11" db="EMBL/GenBank/DDBJ databases">
        <title>Cultivation dependent microbiological survey of springs from the worlds oldest radium mine currently devoted to the extraction of radon-saturated water.</title>
        <authorList>
            <person name="Kapinusova G."/>
            <person name="Smrhova T."/>
            <person name="Strejcek M."/>
            <person name="Suman J."/>
            <person name="Jani K."/>
            <person name="Pajer P."/>
            <person name="Uhlik O."/>
        </authorList>
    </citation>
    <scope>NUCLEOTIDE SEQUENCE [LARGE SCALE GENOMIC DNA]</scope>
    <source>
        <strain evidence="2">J379</strain>
    </source>
</reference>